<proteinExistence type="predicted"/>
<dbReference type="PANTHER" id="PTHR33223:SF8">
    <property type="entry name" value="OS04G0172440 PROTEIN"/>
    <property type="match status" value="1"/>
</dbReference>
<dbReference type="RefSeq" id="XP_009757443.1">
    <property type="nucleotide sequence ID" value="XM_009759141.1"/>
</dbReference>
<dbReference type="OrthoDB" id="1002091at2759"/>
<dbReference type="PANTHER" id="PTHR33223">
    <property type="entry name" value="CCHC-TYPE DOMAIN-CONTAINING PROTEIN"/>
    <property type="match status" value="1"/>
</dbReference>
<protein>
    <submittedName>
        <fullName evidence="2">Uncharacterized protein LOC104210283</fullName>
    </submittedName>
</protein>
<gene>
    <name evidence="2" type="primary">LOC104210283</name>
</gene>
<reference evidence="2" key="2">
    <citation type="submission" date="2025-08" db="UniProtKB">
        <authorList>
            <consortium name="RefSeq"/>
        </authorList>
    </citation>
    <scope>IDENTIFICATION</scope>
    <source>
        <tissue evidence="2">Leaf</tissue>
    </source>
</reference>
<dbReference type="STRING" id="4096.A0A1U7UTA5"/>
<dbReference type="Proteomes" id="UP000189701">
    <property type="component" value="Unplaced"/>
</dbReference>
<keyword evidence="1" id="KW-1185">Reference proteome</keyword>
<dbReference type="AlphaFoldDB" id="A0A1U7UTA5"/>
<organism evidence="1 2">
    <name type="scientific">Nicotiana sylvestris</name>
    <name type="common">Wood tobacco</name>
    <name type="synonym">South American tobacco</name>
    <dbReference type="NCBI Taxonomy" id="4096"/>
    <lineage>
        <taxon>Eukaryota</taxon>
        <taxon>Viridiplantae</taxon>
        <taxon>Streptophyta</taxon>
        <taxon>Embryophyta</taxon>
        <taxon>Tracheophyta</taxon>
        <taxon>Spermatophyta</taxon>
        <taxon>Magnoliopsida</taxon>
        <taxon>eudicotyledons</taxon>
        <taxon>Gunneridae</taxon>
        <taxon>Pentapetalae</taxon>
        <taxon>asterids</taxon>
        <taxon>lamiids</taxon>
        <taxon>Solanales</taxon>
        <taxon>Solanaceae</taxon>
        <taxon>Nicotianoideae</taxon>
        <taxon>Nicotianeae</taxon>
        <taxon>Nicotiana</taxon>
    </lineage>
</organism>
<sequence length="483" mass="55207">MSANFTGTPSDDLPQAPFSGVSSTIFTLPVSTTAQPIVPMPCFVPSAFTFQVPQFQLDTAHVTPNSYPQHPRYESPIEQERTVKNPEQEEIIRKMKSIEQSLKNMQGLSGQKCVSYVDLCMFPRVHLLVGFKMPKFERYDGHGDPITHLKRYCDQLRGAGRKKELLMAYFEESLTGIALESYMEQDISHWHMWDDMAWDFVRQFQYNVDIAPNNFFLSNLKKKSSESFREYAIKWREQVARSGSGGLANRKKKEEGAMVASRLRNSRQSRGYFGSSPKPPQHYCPHQDAPYAMAPRPYEVMNAHPYTRPQQYYNLNRAPPPRKNPPRQASYNSCPPHNNYQYNTCPREPPRKANFTPIGESYSSLFPKLVQMGLLQPVPPNRQNIKSPSYRLGTRCAYHSGEEGHDTEDCWTIKRAVENMIERKRVVLRDKKAPNATNNPLSTHNKGPIIGMICEDKEFDRSLKAIIAICRLGKQTQTGGKTS</sequence>
<evidence type="ECO:0000313" key="2">
    <source>
        <dbReference type="RefSeq" id="XP_009757443.1"/>
    </source>
</evidence>
<reference evidence="1" key="1">
    <citation type="journal article" date="2013" name="Genome Biol.">
        <title>Reference genomes and transcriptomes of Nicotiana sylvestris and Nicotiana tomentosiformis.</title>
        <authorList>
            <person name="Sierro N."/>
            <person name="Battey J.N."/>
            <person name="Ouadi S."/>
            <person name="Bovet L."/>
            <person name="Goepfert S."/>
            <person name="Bakaher N."/>
            <person name="Peitsch M.C."/>
            <person name="Ivanov N.V."/>
        </authorList>
    </citation>
    <scope>NUCLEOTIDE SEQUENCE [LARGE SCALE GENOMIC DNA]</scope>
</reference>
<accession>A0A1U7UTA5</accession>
<name>A0A1U7UTA5_NICSY</name>
<evidence type="ECO:0000313" key="1">
    <source>
        <dbReference type="Proteomes" id="UP000189701"/>
    </source>
</evidence>